<evidence type="ECO:0000313" key="5">
    <source>
        <dbReference type="EMBL" id="MDC7692330.1"/>
    </source>
</evidence>
<protein>
    <submittedName>
        <fullName evidence="5">Metalloregulator ArsR/SmtB family transcription factor</fullName>
    </submittedName>
</protein>
<organism evidence="5 6">
    <name type="scientific">Vogesella indigofera</name>
    <name type="common">Pseudomonas indigofera</name>
    <dbReference type="NCBI Taxonomy" id="45465"/>
    <lineage>
        <taxon>Bacteria</taxon>
        <taxon>Pseudomonadati</taxon>
        <taxon>Pseudomonadota</taxon>
        <taxon>Betaproteobacteria</taxon>
        <taxon>Neisseriales</taxon>
        <taxon>Chromobacteriaceae</taxon>
        <taxon>Vogesella</taxon>
    </lineage>
</organism>
<dbReference type="PRINTS" id="PR00778">
    <property type="entry name" value="HTHARSR"/>
</dbReference>
<evidence type="ECO:0000259" key="4">
    <source>
        <dbReference type="PROSITE" id="PS50987"/>
    </source>
</evidence>
<dbReference type="EMBL" id="JAQQKY010000010">
    <property type="protein sequence ID" value="MDC7692330.1"/>
    <property type="molecule type" value="Genomic_DNA"/>
</dbReference>
<proteinExistence type="predicted"/>
<dbReference type="SUPFAM" id="SSF46785">
    <property type="entry name" value="Winged helix' DNA-binding domain"/>
    <property type="match status" value="1"/>
</dbReference>
<dbReference type="SMART" id="SM00418">
    <property type="entry name" value="HTH_ARSR"/>
    <property type="match status" value="1"/>
</dbReference>
<feature type="domain" description="HTH arsR-type" evidence="4">
    <location>
        <begin position="1"/>
        <end position="87"/>
    </location>
</feature>
<dbReference type="InterPro" id="IPR051011">
    <property type="entry name" value="Metal_resp_trans_reg"/>
</dbReference>
<dbReference type="PANTHER" id="PTHR43132:SF2">
    <property type="entry name" value="ARSENICAL RESISTANCE OPERON REPRESSOR ARSR-RELATED"/>
    <property type="match status" value="1"/>
</dbReference>
<keyword evidence="1" id="KW-0805">Transcription regulation</keyword>
<sequence>MLAALAQDTRLSIFKLLVQAGTEGVAAGEIAERLGVPGATLSFHLKNLTHAGLAVQRQQSRFIYYTADFDAMNGLLAYLTDQCCSESSPTESPSSCATSLACALK</sequence>
<dbReference type="CDD" id="cd00090">
    <property type="entry name" value="HTH_ARSR"/>
    <property type="match status" value="1"/>
</dbReference>
<evidence type="ECO:0000256" key="3">
    <source>
        <dbReference type="ARBA" id="ARBA00023163"/>
    </source>
</evidence>
<evidence type="ECO:0000313" key="6">
    <source>
        <dbReference type="Proteomes" id="UP001221566"/>
    </source>
</evidence>
<dbReference type="NCBIfam" id="NF033788">
    <property type="entry name" value="HTH_metalloreg"/>
    <property type="match status" value="1"/>
</dbReference>
<keyword evidence="3" id="KW-0804">Transcription</keyword>
<keyword evidence="6" id="KW-1185">Reference proteome</keyword>
<accession>A0ABT5I843</accession>
<dbReference type="PANTHER" id="PTHR43132">
    <property type="entry name" value="ARSENICAL RESISTANCE OPERON REPRESSOR ARSR-RELATED"/>
    <property type="match status" value="1"/>
</dbReference>
<gene>
    <name evidence="5" type="ORF">PQU93_16300</name>
</gene>
<reference evidence="5 6" key="1">
    <citation type="submission" date="2023-01" db="EMBL/GenBank/DDBJ databases">
        <title>Novel species of the genus Vogesella isolated from rivers.</title>
        <authorList>
            <person name="Lu H."/>
        </authorList>
    </citation>
    <scope>NUCLEOTIDE SEQUENCE [LARGE SCALE GENOMIC DNA]</scope>
    <source>
        <strain evidence="5 6">SH7W</strain>
    </source>
</reference>
<dbReference type="InterPro" id="IPR001845">
    <property type="entry name" value="HTH_ArsR_DNA-bd_dom"/>
</dbReference>
<name>A0ABT5I843_VOGIN</name>
<dbReference type="InterPro" id="IPR011991">
    <property type="entry name" value="ArsR-like_HTH"/>
</dbReference>
<dbReference type="RefSeq" id="WP_272803985.1">
    <property type="nucleotide sequence ID" value="NZ_JAQQKY010000010.1"/>
</dbReference>
<evidence type="ECO:0000256" key="1">
    <source>
        <dbReference type="ARBA" id="ARBA00023015"/>
    </source>
</evidence>
<dbReference type="Pfam" id="PF12840">
    <property type="entry name" value="HTH_20"/>
    <property type="match status" value="1"/>
</dbReference>
<comment type="caution">
    <text evidence="5">The sequence shown here is derived from an EMBL/GenBank/DDBJ whole genome shotgun (WGS) entry which is preliminary data.</text>
</comment>
<dbReference type="InterPro" id="IPR036390">
    <property type="entry name" value="WH_DNA-bd_sf"/>
</dbReference>
<dbReference type="Proteomes" id="UP001221566">
    <property type="component" value="Unassembled WGS sequence"/>
</dbReference>
<evidence type="ECO:0000256" key="2">
    <source>
        <dbReference type="ARBA" id="ARBA00023125"/>
    </source>
</evidence>
<keyword evidence="2" id="KW-0238">DNA-binding</keyword>
<dbReference type="InterPro" id="IPR036388">
    <property type="entry name" value="WH-like_DNA-bd_sf"/>
</dbReference>
<dbReference type="PROSITE" id="PS50987">
    <property type="entry name" value="HTH_ARSR_2"/>
    <property type="match status" value="1"/>
</dbReference>
<dbReference type="Gene3D" id="1.10.10.10">
    <property type="entry name" value="Winged helix-like DNA-binding domain superfamily/Winged helix DNA-binding domain"/>
    <property type="match status" value="1"/>
</dbReference>